<evidence type="ECO:0000256" key="11">
    <source>
        <dbReference type="PROSITE-ProRule" id="PRU00221"/>
    </source>
</evidence>
<dbReference type="InterPro" id="IPR015943">
    <property type="entry name" value="WD40/YVTN_repeat-like_dom_sf"/>
</dbReference>
<feature type="transmembrane region" description="Helical" evidence="12">
    <location>
        <begin position="375"/>
        <end position="394"/>
    </location>
</feature>
<keyword evidence="3 11" id="KW-0853">WD repeat</keyword>
<dbReference type="PANTHER" id="PTHR23284">
    <property type="entry name" value="PROLACTIN REGULATORY ELEMENT BINDING PROTEIN"/>
    <property type="match status" value="1"/>
</dbReference>
<dbReference type="SUPFAM" id="SSF50998">
    <property type="entry name" value="Quinoprotein alcohol dehydrogenase-like"/>
    <property type="match status" value="1"/>
</dbReference>
<dbReference type="GO" id="GO:0015031">
    <property type="term" value="P:protein transport"/>
    <property type="evidence" value="ECO:0007669"/>
    <property type="project" value="UniProtKB-KW"/>
</dbReference>
<reference evidence="13" key="1">
    <citation type="submission" date="2022-07" db="EMBL/GenBank/DDBJ databases">
        <title>Genome Sequence of Physisporinus lineatus.</title>
        <authorList>
            <person name="Buettner E."/>
        </authorList>
    </citation>
    <scope>NUCLEOTIDE SEQUENCE</scope>
    <source>
        <strain evidence="13">VT162</strain>
    </source>
</reference>
<evidence type="ECO:0000256" key="8">
    <source>
        <dbReference type="ARBA" id="ARBA00022927"/>
    </source>
</evidence>
<keyword evidence="8" id="KW-0653">Protein transport</keyword>
<dbReference type="GO" id="GO:0005789">
    <property type="term" value="C:endoplasmic reticulum membrane"/>
    <property type="evidence" value="ECO:0007669"/>
    <property type="project" value="UniProtKB-SubCell"/>
</dbReference>
<evidence type="ECO:0000313" key="13">
    <source>
        <dbReference type="EMBL" id="KAJ3485013.1"/>
    </source>
</evidence>
<sequence>MRAKHTPHTLEAFPIYSCAFVSSQDVVLGGGGGQSRSGIKNKLRLYHVESDKVINLVDELELEKGEDAPMSMAAHPETSQLVCGINSSEEHLKQQGDNQNCRLYGVKDGKITVADTRSTLTLTPGVDDFQKITTISPDGTHVVAAGARDLSLLRYPSLDAAALPVHLPKGEFFDAVFSPSSLVVATTINLLVYALPPKLDSIEKMGEKRAGKQKEIPLSELELVKTVERPTIPGKYAGSSFRSLRLHPKNSKVLYTVINTVPQRTRTKSSPRHSYLCKWNTDTWEVSKIRKVSDRALTCIDVSPDGKLLAFGSSDYTVGILDAHTLAPVVTILKAHEFPPTTLRFNPTSNLLISGSADNTIRVVTVPEYVPDNSWSSWLIVAITLLILLFAFIAQQMHQGYS</sequence>
<dbReference type="EMBL" id="JANAWD010000168">
    <property type="protein sequence ID" value="KAJ3485013.1"/>
    <property type="molecule type" value="Genomic_DNA"/>
</dbReference>
<accession>A0AAD5YJB5</accession>
<evidence type="ECO:0000256" key="3">
    <source>
        <dbReference type="ARBA" id="ARBA00022574"/>
    </source>
</evidence>
<evidence type="ECO:0000313" key="14">
    <source>
        <dbReference type="Proteomes" id="UP001212997"/>
    </source>
</evidence>
<evidence type="ECO:0000256" key="12">
    <source>
        <dbReference type="SAM" id="Phobius"/>
    </source>
</evidence>
<dbReference type="InterPro" id="IPR011047">
    <property type="entry name" value="Quinoprotein_ADH-like_sf"/>
</dbReference>
<name>A0AAD5YJB5_9APHY</name>
<feature type="repeat" description="WD" evidence="11">
    <location>
        <begin position="333"/>
        <end position="363"/>
    </location>
</feature>
<organism evidence="13 14">
    <name type="scientific">Meripilus lineatus</name>
    <dbReference type="NCBI Taxonomy" id="2056292"/>
    <lineage>
        <taxon>Eukaryota</taxon>
        <taxon>Fungi</taxon>
        <taxon>Dikarya</taxon>
        <taxon>Basidiomycota</taxon>
        <taxon>Agaricomycotina</taxon>
        <taxon>Agaricomycetes</taxon>
        <taxon>Polyporales</taxon>
        <taxon>Meripilaceae</taxon>
        <taxon>Meripilus</taxon>
    </lineage>
</organism>
<keyword evidence="7" id="KW-0931">ER-Golgi transport</keyword>
<evidence type="ECO:0000256" key="2">
    <source>
        <dbReference type="ARBA" id="ARBA00022448"/>
    </source>
</evidence>
<dbReference type="PROSITE" id="PS50294">
    <property type="entry name" value="WD_REPEATS_REGION"/>
    <property type="match status" value="1"/>
</dbReference>
<dbReference type="Gene3D" id="2.130.10.10">
    <property type="entry name" value="YVTN repeat-like/Quinoprotein amine dehydrogenase"/>
    <property type="match status" value="1"/>
</dbReference>
<proteinExistence type="predicted"/>
<dbReference type="PANTHER" id="PTHR23284:SF0">
    <property type="entry name" value="PROLACTIN REGULATORY ELEMENT-BINDING PROTEIN"/>
    <property type="match status" value="1"/>
</dbReference>
<evidence type="ECO:0000256" key="7">
    <source>
        <dbReference type="ARBA" id="ARBA00022892"/>
    </source>
</evidence>
<dbReference type="PROSITE" id="PS50082">
    <property type="entry name" value="WD_REPEATS_2"/>
    <property type="match status" value="1"/>
</dbReference>
<evidence type="ECO:0008006" key="15">
    <source>
        <dbReference type="Google" id="ProtNLM"/>
    </source>
</evidence>
<keyword evidence="10 12" id="KW-0472">Membrane</keyword>
<evidence type="ECO:0000256" key="6">
    <source>
        <dbReference type="ARBA" id="ARBA00022824"/>
    </source>
</evidence>
<evidence type="ECO:0000256" key="9">
    <source>
        <dbReference type="ARBA" id="ARBA00022989"/>
    </source>
</evidence>
<dbReference type="GO" id="GO:0006888">
    <property type="term" value="P:endoplasmic reticulum to Golgi vesicle-mediated transport"/>
    <property type="evidence" value="ECO:0007669"/>
    <property type="project" value="TreeGrafter"/>
</dbReference>
<keyword evidence="2" id="KW-0813">Transport</keyword>
<keyword evidence="9 12" id="KW-1133">Transmembrane helix</keyword>
<dbReference type="GO" id="GO:0003400">
    <property type="term" value="P:regulation of COPII vesicle coating"/>
    <property type="evidence" value="ECO:0007669"/>
    <property type="project" value="TreeGrafter"/>
</dbReference>
<dbReference type="InterPro" id="IPR001680">
    <property type="entry name" value="WD40_rpt"/>
</dbReference>
<dbReference type="Pfam" id="PF00400">
    <property type="entry name" value="WD40"/>
    <property type="match status" value="2"/>
</dbReference>
<keyword evidence="5" id="KW-0677">Repeat</keyword>
<evidence type="ECO:0000256" key="4">
    <source>
        <dbReference type="ARBA" id="ARBA00022692"/>
    </source>
</evidence>
<dbReference type="AlphaFoldDB" id="A0AAD5YJB5"/>
<evidence type="ECO:0000256" key="1">
    <source>
        <dbReference type="ARBA" id="ARBA00004648"/>
    </source>
</evidence>
<evidence type="ECO:0000256" key="5">
    <source>
        <dbReference type="ARBA" id="ARBA00022737"/>
    </source>
</evidence>
<dbReference type="SMART" id="SM00320">
    <property type="entry name" value="WD40"/>
    <property type="match status" value="2"/>
</dbReference>
<keyword evidence="6" id="KW-0256">Endoplasmic reticulum</keyword>
<evidence type="ECO:0000256" key="10">
    <source>
        <dbReference type="ARBA" id="ARBA00023136"/>
    </source>
</evidence>
<dbReference type="InterPro" id="IPR045260">
    <property type="entry name" value="Sec12-like"/>
</dbReference>
<comment type="subcellular location">
    <subcellularLocation>
        <location evidence="1">Endoplasmic reticulum membrane</location>
        <topology evidence="1">Single-pass type II membrane protein</topology>
    </subcellularLocation>
</comment>
<keyword evidence="14" id="KW-1185">Reference proteome</keyword>
<dbReference type="Proteomes" id="UP001212997">
    <property type="component" value="Unassembled WGS sequence"/>
</dbReference>
<gene>
    <name evidence="13" type="ORF">NLI96_g5247</name>
</gene>
<comment type="caution">
    <text evidence="13">The sequence shown here is derived from an EMBL/GenBank/DDBJ whole genome shotgun (WGS) entry which is preliminary data.</text>
</comment>
<keyword evidence="4 12" id="KW-0812">Transmembrane</keyword>
<dbReference type="GO" id="GO:0005085">
    <property type="term" value="F:guanyl-nucleotide exchange factor activity"/>
    <property type="evidence" value="ECO:0007669"/>
    <property type="project" value="InterPro"/>
</dbReference>
<protein>
    <recommendedName>
        <fullName evidence="15">WD40 repeat-like protein</fullName>
    </recommendedName>
</protein>